<dbReference type="Gene3D" id="3.40.50.620">
    <property type="entry name" value="HUPs"/>
    <property type="match status" value="2"/>
</dbReference>
<dbReference type="PRINTS" id="PR01438">
    <property type="entry name" value="UNVRSLSTRESS"/>
</dbReference>
<dbReference type="FunFam" id="3.40.50.620:FF:000123">
    <property type="entry name" value="Universal stress protein family"/>
    <property type="match status" value="1"/>
</dbReference>
<dbReference type="STRING" id="1202450.B586_10975"/>
<reference evidence="3 4" key="1">
    <citation type="submission" date="2015-05" db="EMBL/GenBank/DDBJ databases">
        <title>Genome sequence of Mycobacterium haemophilum.</title>
        <authorList>
            <person name="Greninger A.L."/>
            <person name="Cunningham G."/>
            <person name="Miller S."/>
        </authorList>
    </citation>
    <scope>NUCLEOTIDE SEQUENCE [LARGE SCALE GENOMIC DNA]</scope>
    <source>
        <strain evidence="4">UC1</strain>
    </source>
</reference>
<evidence type="ECO:0000313" key="4">
    <source>
        <dbReference type="Proteomes" id="UP000036334"/>
    </source>
</evidence>
<keyword evidence="4" id="KW-1185">Reference proteome</keyword>
<accession>A0A0I9VI33</accession>
<dbReference type="GO" id="GO:0001666">
    <property type="term" value="P:response to hypoxia"/>
    <property type="evidence" value="ECO:0007669"/>
    <property type="project" value="UniProtKB-ARBA"/>
</dbReference>
<feature type="domain" description="UspA" evidence="2">
    <location>
        <begin position="161"/>
        <end position="293"/>
    </location>
</feature>
<protein>
    <submittedName>
        <fullName evidence="3">Universal stress protein UspA</fullName>
    </submittedName>
</protein>
<dbReference type="AlphaFoldDB" id="A0A0I9VI33"/>
<comment type="similarity">
    <text evidence="1">Belongs to the universal stress protein A family.</text>
</comment>
<dbReference type="PANTHER" id="PTHR46268:SF6">
    <property type="entry name" value="UNIVERSAL STRESS PROTEIN UP12"/>
    <property type="match status" value="1"/>
</dbReference>
<dbReference type="InterPro" id="IPR014729">
    <property type="entry name" value="Rossmann-like_a/b/a_fold"/>
</dbReference>
<dbReference type="RefSeq" id="WP_047314050.1">
    <property type="nucleotide sequence ID" value="NZ_LDPQ01000004.1"/>
</dbReference>
<dbReference type="SUPFAM" id="SSF52402">
    <property type="entry name" value="Adenine nucleotide alpha hydrolases-like"/>
    <property type="match status" value="2"/>
</dbReference>
<name>A0A0I9VI33_9MYCO</name>
<dbReference type="InterPro" id="IPR006015">
    <property type="entry name" value="Universal_stress_UspA"/>
</dbReference>
<dbReference type="PATRIC" id="fig|29311.18.peg.3189"/>
<evidence type="ECO:0000313" key="3">
    <source>
        <dbReference type="EMBL" id="KLO36772.1"/>
    </source>
</evidence>
<evidence type="ECO:0000259" key="2">
    <source>
        <dbReference type="Pfam" id="PF00582"/>
    </source>
</evidence>
<dbReference type="InterPro" id="IPR006016">
    <property type="entry name" value="UspA"/>
</dbReference>
<proteinExistence type="inferred from homology"/>
<organism evidence="3 4">
    <name type="scientific">Mycobacterium haemophilum</name>
    <dbReference type="NCBI Taxonomy" id="29311"/>
    <lineage>
        <taxon>Bacteria</taxon>
        <taxon>Bacillati</taxon>
        <taxon>Actinomycetota</taxon>
        <taxon>Actinomycetes</taxon>
        <taxon>Mycobacteriales</taxon>
        <taxon>Mycobacteriaceae</taxon>
        <taxon>Mycobacterium</taxon>
    </lineage>
</organism>
<feature type="domain" description="UspA" evidence="2">
    <location>
        <begin position="10"/>
        <end position="148"/>
    </location>
</feature>
<evidence type="ECO:0000256" key="1">
    <source>
        <dbReference type="ARBA" id="ARBA00008791"/>
    </source>
</evidence>
<sequence>MPAAVKSDGIVVAVDGSSASNAAVCWAARDATMRNIPLTVVHVVNTAAATWPPIPYPDSFGVWLEDEGRKVVAHAAKIAEDAMPTERRVIVKSEVVFSTPVPTLVEMSNEAQMMVVGCTGRGALARGLLGSVSSSVVRHANCPVAVIRDEDPLILNPQHAPILLGIDGSPASELATAIAFDEASRRGVDLIALHAWSDVTVFELPGLDWSGMVSEAERSLAECLAGWQERYPDVTVHRLLVCDRPARQLVEKSESAQLVVVGSHGRGGLSSMLLGSVSNTVVHAVRRPVIVARPSQVSG</sequence>
<comment type="caution">
    <text evidence="3">The sequence shown here is derived from an EMBL/GenBank/DDBJ whole genome shotgun (WGS) entry which is preliminary data.</text>
</comment>
<dbReference type="CDD" id="cd23944">
    <property type="entry name" value="USP_Rv2623_repeat1"/>
    <property type="match status" value="1"/>
</dbReference>
<dbReference type="PANTHER" id="PTHR46268">
    <property type="entry name" value="STRESS RESPONSE PROTEIN NHAX"/>
    <property type="match status" value="1"/>
</dbReference>
<gene>
    <name evidence="3" type="ORF">ABH38_10115</name>
</gene>
<dbReference type="OrthoDB" id="3174546at2"/>
<dbReference type="EMBL" id="LDPR01000007">
    <property type="protein sequence ID" value="KLO36772.1"/>
    <property type="molecule type" value="Genomic_DNA"/>
</dbReference>
<dbReference type="Proteomes" id="UP000036334">
    <property type="component" value="Unassembled WGS sequence"/>
</dbReference>
<dbReference type="Pfam" id="PF00582">
    <property type="entry name" value="Usp"/>
    <property type="match status" value="2"/>
</dbReference>